<gene>
    <name evidence="2" type="ORF">Slin15195_G114320</name>
</gene>
<organism evidence="2 3">
    <name type="scientific">Septoria linicola</name>
    <dbReference type="NCBI Taxonomy" id="215465"/>
    <lineage>
        <taxon>Eukaryota</taxon>
        <taxon>Fungi</taxon>
        <taxon>Dikarya</taxon>
        <taxon>Ascomycota</taxon>
        <taxon>Pezizomycotina</taxon>
        <taxon>Dothideomycetes</taxon>
        <taxon>Dothideomycetidae</taxon>
        <taxon>Mycosphaerellales</taxon>
        <taxon>Mycosphaerellaceae</taxon>
        <taxon>Septoria</taxon>
    </lineage>
</organism>
<dbReference type="InterPro" id="IPR052523">
    <property type="entry name" value="Trichothecene_AcTrans"/>
</dbReference>
<reference evidence="2" key="1">
    <citation type="submission" date="2022-06" db="EMBL/GenBank/DDBJ databases">
        <title>Complete genome sequences of two strains of the flax pathogen Septoria linicola.</title>
        <authorList>
            <person name="Lapalu N."/>
            <person name="Simon A."/>
            <person name="Demenou B."/>
            <person name="Paumier D."/>
            <person name="Guillot M.-P."/>
            <person name="Gout L."/>
            <person name="Valade R."/>
        </authorList>
    </citation>
    <scope>NUCLEOTIDE SEQUENCE</scope>
    <source>
        <strain evidence="2">SE15195</strain>
    </source>
</reference>
<dbReference type="InterPro" id="IPR013653">
    <property type="entry name" value="GCN5-like_dom"/>
</dbReference>
<evidence type="ECO:0000313" key="2">
    <source>
        <dbReference type="EMBL" id="USW58113.1"/>
    </source>
</evidence>
<dbReference type="Proteomes" id="UP001056384">
    <property type="component" value="Chromosome 10"/>
</dbReference>
<dbReference type="PANTHER" id="PTHR42791:SF1">
    <property type="entry name" value="N-ACETYLTRANSFERASE DOMAIN-CONTAINING PROTEIN"/>
    <property type="match status" value="1"/>
</dbReference>
<feature type="domain" description="GCN5-related N-acetyltransferase Rv2170-like" evidence="1">
    <location>
        <begin position="138"/>
        <end position="196"/>
    </location>
</feature>
<accession>A0A9Q9ER16</accession>
<dbReference type="InterPro" id="IPR016181">
    <property type="entry name" value="Acyl_CoA_acyltransferase"/>
</dbReference>
<dbReference type="PANTHER" id="PTHR42791">
    <property type="entry name" value="GNAT FAMILY ACETYLTRANSFERASE"/>
    <property type="match status" value="1"/>
</dbReference>
<dbReference type="Pfam" id="PF08445">
    <property type="entry name" value="FR47"/>
    <property type="match status" value="1"/>
</dbReference>
<sequence length="234" mass="26341">MAGTKIKITTSGKEYKPRTADLLAVIFKDDPVIRYMLSSLTAPQRQAYIQDYFHVLLKAAMLNDAIFQEADNFSSMAVWIKPGKKVVNYANIIQSGFIQTLFKLGFGGVKRMLVDFVSVSDAIKARQLKQKGIEKYYYLFFVGTVEESQGRGLAKVLIRKWQERSAEEGDFPIWLEATTPKSRDVYVKCGFEVLEEMTLGIGTHNADGDFEKGGEGVKLWAMLWQPSSKNASDL</sequence>
<name>A0A9Q9ER16_9PEZI</name>
<dbReference type="Gene3D" id="3.40.630.30">
    <property type="match status" value="1"/>
</dbReference>
<dbReference type="SUPFAM" id="SSF55729">
    <property type="entry name" value="Acyl-CoA N-acyltransferases (Nat)"/>
    <property type="match status" value="1"/>
</dbReference>
<proteinExistence type="predicted"/>
<dbReference type="GO" id="GO:0016747">
    <property type="term" value="F:acyltransferase activity, transferring groups other than amino-acyl groups"/>
    <property type="evidence" value="ECO:0007669"/>
    <property type="project" value="InterPro"/>
</dbReference>
<evidence type="ECO:0000313" key="3">
    <source>
        <dbReference type="Proteomes" id="UP001056384"/>
    </source>
</evidence>
<protein>
    <submittedName>
        <fullName evidence="2">Acyl-CoA N-acyltransferase</fullName>
    </submittedName>
</protein>
<evidence type="ECO:0000259" key="1">
    <source>
        <dbReference type="Pfam" id="PF08445"/>
    </source>
</evidence>
<dbReference type="EMBL" id="CP099427">
    <property type="protein sequence ID" value="USW58113.1"/>
    <property type="molecule type" value="Genomic_DNA"/>
</dbReference>
<keyword evidence="3" id="KW-1185">Reference proteome</keyword>
<dbReference type="AlphaFoldDB" id="A0A9Q9ER16"/>